<keyword evidence="3" id="KW-1185">Reference proteome</keyword>
<evidence type="ECO:0000313" key="3">
    <source>
        <dbReference type="Proteomes" id="UP001347796"/>
    </source>
</evidence>
<accession>A0AAN8J8X0</accession>
<feature type="chain" id="PRO_5042842331" evidence="1">
    <location>
        <begin position="22"/>
        <end position="187"/>
    </location>
</feature>
<evidence type="ECO:0000256" key="1">
    <source>
        <dbReference type="SAM" id="SignalP"/>
    </source>
</evidence>
<proteinExistence type="predicted"/>
<protein>
    <submittedName>
        <fullName evidence="2">Uncharacterized protein</fullName>
    </submittedName>
</protein>
<keyword evidence="1" id="KW-0732">Signal</keyword>
<dbReference type="EMBL" id="JAZGQO010000014">
    <property type="protein sequence ID" value="KAK6171309.1"/>
    <property type="molecule type" value="Genomic_DNA"/>
</dbReference>
<gene>
    <name evidence="2" type="ORF">SNE40_019526</name>
</gene>
<evidence type="ECO:0000313" key="2">
    <source>
        <dbReference type="EMBL" id="KAK6171309.1"/>
    </source>
</evidence>
<organism evidence="2 3">
    <name type="scientific">Patella caerulea</name>
    <name type="common">Rayed Mediterranean limpet</name>
    <dbReference type="NCBI Taxonomy" id="87958"/>
    <lineage>
        <taxon>Eukaryota</taxon>
        <taxon>Metazoa</taxon>
        <taxon>Spiralia</taxon>
        <taxon>Lophotrochozoa</taxon>
        <taxon>Mollusca</taxon>
        <taxon>Gastropoda</taxon>
        <taxon>Patellogastropoda</taxon>
        <taxon>Patelloidea</taxon>
        <taxon>Patellidae</taxon>
        <taxon>Patella</taxon>
    </lineage>
</organism>
<dbReference type="SUPFAM" id="SSF57603">
    <property type="entry name" value="FnI-like domain"/>
    <property type="match status" value="1"/>
</dbReference>
<comment type="caution">
    <text evidence="2">The sequence shown here is derived from an EMBL/GenBank/DDBJ whole genome shotgun (WGS) entry which is preliminary data.</text>
</comment>
<sequence length="187" mass="20436">MESWQLTAWGLLIAFAFAAVAQQCTDDNKTYDDGEIYARDGNPCIKYVCNKGSVEISLLECNDGSEGCKPIGAKKTYFNGCLVMECVHSGNSIGFQFTKEACHDGTKCVDLNTESTTNCMTRRCEKNSDGAIQFTYTVLKCEDIDGNCLNPGDTFQYKFKDGTIGNSCTCTTDINASPVQVNYTCTS</sequence>
<reference evidence="2 3" key="1">
    <citation type="submission" date="2024-01" db="EMBL/GenBank/DDBJ databases">
        <title>The genome of the rayed Mediterranean limpet Patella caerulea (Linnaeus, 1758).</title>
        <authorList>
            <person name="Anh-Thu Weber A."/>
            <person name="Halstead-Nussloch G."/>
        </authorList>
    </citation>
    <scope>NUCLEOTIDE SEQUENCE [LARGE SCALE GENOMIC DNA]</scope>
    <source>
        <strain evidence="2">AATW-2023a</strain>
        <tissue evidence="2">Whole specimen</tissue>
    </source>
</reference>
<dbReference type="Proteomes" id="UP001347796">
    <property type="component" value="Unassembled WGS sequence"/>
</dbReference>
<feature type="signal peptide" evidence="1">
    <location>
        <begin position="1"/>
        <end position="21"/>
    </location>
</feature>
<name>A0AAN8J8X0_PATCE</name>
<dbReference type="AlphaFoldDB" id="A0AAN8J8X0"/>